<protein>
    <submittedName>
        <fullName evidence="5">AraC-type DNA-binding protein</fullName>
    </submittedName>
</protein>
<dbReference type="Pfam" id="PF12833">
    <property type="entry name" value="HTH_18"/>
    <property type="match status" value="1"/>
</dbReference>
<dbReference type="PANTHER" id="PTHR43280">
    <property type="entry name" value="ARAC-FAMILY TRANSCRIPTIONAL REGULATOR"/>
    <property type="match status" value="1"/>
</dbReference>
<dbReference type="InterPro" id="IPR020449">
    <property type="entry name" value="Tscrpt_reg_AraC-type_HTH"/>
</dbReference>
<keyword evidence="3" id="KW-0804">Transcription</keyword>
<dbReference type="InterPro" id="IPR009057">
    <property type="entry name" value="Homeodomain-like_sf"/>
</dbReference>
<keyword evidence="2 5" id="KW-0238">DNA-binding</keyword>
<evidence type="ECO:0000259" key="4">
    <source>
        <dbReference type="PROSITE" id="PS01124"/>
    </source>
</evidence>
<dbReference type="PANTHER" id="PTHR43280:SF32">
    <property type="entry name" value="TRANSCRIPTIONAL REGULATORY PROTEIN"/>
    <property type="match status" value="1"/>
</dbReference>
<keyword evidence="1" id="KW-0805">Transcription regulation</keyword>
<dbReference type="EMBL" id="FOXH01000009">
    <property type="protein sequence ID" value="SFQ05818.1"/>
    <property type="molecule type" value="Genomic_DNA"/>
</dbReference>
<evidence type="ECO:0000256" key="1">
    <source>
        <dbReference type="ARBA" id="ARBA00023015"/>
    </source>
</evidence>
<proteinExistence type="predicted"/>
<gene>
    <name evidence="5" type="ORF">SAMN04515674_10966</name>
</gene>
<dbReference type="RefSeq" id="WP_092018099.1">
    <property type="nucleotide sequence ID" value="NZ_FOXH01000009.1"/>
</dbReference>
<dbReference type="Proteomes" id="UP000199306">
    <property type="component" value="Unassembled WGS sequence"/>
</dbReference>
<sequence length="295" mass="34349">MKYFVEISNFQEDFLKNKPERSLDFSIFSIETLGKYQNGDIPAYKTNFYQIAILQNSGKTEVSLNTTPFGKIENSLFFAAPGQTVSWNFDPKQRGIMVHFKEEFISYYPQKILDEFPFFSIRETNLLALDQTREQEVASTCNSMSQLFLSEEPHKVPMLKAYLLVLLFQTKTIYEAGSKDNVQKSRALKTVHEFQQLINKNYVKKKNVEEYAQLLNLSPNYLNELVKQSTGRNAKHFINERILIESKNLLSYTQKDVAEIAYEMGFSDASHFGKFIKKQLQITPLEFRKQQTNVF</sequence>
<dbReference type="SUPFAM" id="SSF46689">
    <property type="entry name" value="Homeodomain-like"/>
    <property type="match status" value="1"/>
</dbReference>
<evidence type="ECO:0000256" key="3">
    <source>
        <dbReference type="ARBA" id="ARBA00023163"/>
    </source>
</evidence>
<dbReference type="Gene3D" id="1.10.10.60">
    <property type="entry name" value="Homeodomain-like"/>
    <property type="match status" value="1"/>
</dbReference>
<organism evidence="5 6">
    <name type="scientific">Pseudarcicella hirudinis</name>
    <dbReference type="NCBI Taxonomy" id="1079859"/>
    <lineage>
        <taxon>Bacteria</taxon>
        <taxon>Pseudomonadati</taxon>
        <taxon>Bacteroidota</taxon>
        <taxon>Cytophagia</taxon>
        <taxon>Cytophagales</taxon>
        <taxon>Flectobacillaceae</taxon>
        <taxon>Pseudarcicella</taxon>
    </lineage>
</organism>
<dbReference type="STRING" id="1079859.SAMN04515674_10966"/>
<accession>A0A1I5VE24</accession>
<dbReference type="OrthoDB" id="9793451at2"/>
<dbReference type="PRINTS" id="PR00032">
    <property type="entry name" value="HTHARAC"/>
</dbReference>
<dbReference type="GO" id="GO:0043565">
    <property type="term" value="F:sequence-specific DNA binding"/>
    <property type="evidence" value="ECO:0007669"/>
    <property type="project" value="InterPro"/>
</dbReference>
<dbReference type="PROSITE" id="PS01124">
    <property type="entry name" value="HTH_ARAC_FAMILY_2"/>
    <property type="match status" value="1"/>
</dbReference>
<dbReference type="GO" id="GO:0003700">
    <property type="term" value="F:DNA-binding transcription factor activity"/>
    <property type="evidence" value="ECO:0007669"/>
    <property type="project" value="InterPro"/>
</dbReference>
<evidence type="ECO:0000256" key="2">
    <source>
        <dbReference type="ARBA" id="ARBA00023125"/>
    </source>
</evidence>
<dbReference type="InterPro" id="IPR018060">
    <property type="entry name" value="HTH_AraC"/>
</dbReference>
<keyword evidence="6" id="KW-1185">Reference proteome</keyword>
<reference evidence="5 6" key="1">
    <citation type="submission" date="2016-10" db="EMBL/GenBank/DDBJ databases">
        <authorList>
            <person name="de Groot N.N."/>
        </authorList>
    </citation>
    <scope>NUCLEOTIDE SEQUENCE [LARGE SCALE GENOMIC DNA]</scope>
    <source>
        <strain evidence="6">E92,LMG 26720,CCM 7988</strain>
    </source>
</reference>
<evidence type="ECO:0000313" key="5">
    <source>
        <dbReference type="EMBL" id="SFQ05818.1"/>
    </source>
</evidence>
<evidence type="ECO:0000313" key="6">
    <source>
        <dbReference type="Proteomes" id="UP000199306"/>
    </source>
</evidence>
<name>A0A1I5VE24_9BACT</name>
<dbReference type="SMART" id="SM00342">
    <property type="entry name" value="HTH_ARAC"/>
    <property type="match status" value="1"/>
</dbReference>
<dbReference type="AlphaFoldDB" id="A0A1I5VE24"/>
<feature type="domain" description="HTH araC/xylS-type" evidence="4">
    <location>
        <begin position="192"/>
        <end position="290"/>
    </location>
</feature>